<protein>
    <submittedName>
        <fullName evidence="1">Uncharacterized protein</fullName>
    </submittedName>
</protein>
<comment type="caution">
    <text evidence="1">The sequence shown here is derived from an EMBL/GenBank/DDBJ whole genome shotgun (WGS) entry which is preliminary data.</text>
</comment>
<reference evidence="1" key="1">
    <citation type="journal article" date="2021" name="Nat. Commun.">
        <title>Genetic determinants of endophytism in the Arabidopsis root mycobiome.</title>
        <authorList>
            <person name="Mesny F."/>
            <person name="Miyauchi S."/>
            <person name="Thiergart T."/>
            <person name="Pickel B."/>
            <person name="Atanasova L."/>
            <person name="Karlsson M."/>
            <person name="Huettel B."/>
            <person name="Barry K.W."/>
            <person name="Haridas S."/>
            <person name="Chen C."/>
            <person name="Bauer D."/>
            <person name="Andreopoulos W."/>
            <person name="Pangilinan J."/>
            <person name="LaButti K."/>
            <person name="Riley R."/>
            <person name="Lipzen A."/>
            <person name="Clum A."/>
            <person name="Drula E."/>
            <person name="Henrissat B."/>
            <person name="Kohler A."/>
            <person name="Grigoriev I.V."/>
            <person name="Martin F.M."/>
            <person name="Hacquard S."/>
        </authorList>
    </citation>
    <scope>NUCLEOTIDE SEQUENCE</scope>
    <source>
        <strain evidence="1">MPI-CAGE-AT-0016</strain>
    </source>
</reference>
<keyword evidence="2" id="KW-1185">Reference proteome</keyword>
<dbReference type="Proteomes" id="UP000813385">
    <property type="component" value="Unassembled WGS sequence"/>
</dbReference>
<organism evidence="1 2">
    <name type="scientific">Plectosphaerella cucumerina</name>
    <dbReference type="NCBI Taxonomy" id="40658"/>
    <lineage>
        <taxon>Eukaryota</taxon>
        <taxon>Fungi</taxon>
        <taxon>Dikarya</taxon>
        <taxon>Ascomycota</taxon>
        <taxon>Pezizomycotina</taxon>
        <taxon>Sordariomycetes</taxon>
        <taxon>Hypocreomycetidae</taxon>
        <taxon>Glomerellales</taxon>
        <taxon>Plectosphaerellaceae</taxon>
        <taxon>Plectosphaerella</taxon>
    </lineage>
</organism>
<evidence type="ECO:0000313" key="1">
    <source>
        <dbReference type="EMBL" id="KAH7347852.1"/>
    </source>
</evidence>
<evidence type="ECO:0000313" key="2">
    <source>
        <dbReference type="Proteomes" id="UP000813385"/>
    </source>
</evidence>
<gene>
    <name evidence="1" type="ORF">B0T11DRAFT_292006</name>
</gene>
<accession>A0A8K0WZF3</accession>
<name>A0A8K0WZF3_9PEZI</name>
<sequence>MPFVRHPPGFRTKHWRALYESYILDVDSLKKAVGEGALFVLIDAEPWGPNGSEPAEIGLSLLPSFNVDGEESTTWTLDDITSQYGIETHWIRVLGRDRREKGRQPNHFGTKYDLEDNEIEDKVSDIIRRFIQRHGSPSKKTPIILGGFSLHFEFCILSRFYPKLLELFTSWVDLQEVVGHVANKADGLITPSLREPMISCGFEEIASQRAKLLHNAATDTVQTAAVLIRVLKLEEGVKLEVKCSALKSHPRLDRKDPLKKRIWKNRPTPIEIFPYAAKVSRSTGFTNFETAEPLLGIFAGHCPVAVGLSGDKKHGWVCLPDLDALQEFVRRVDSSTLDGDLWSAISAHDPTVVAVKDLAELKLAKQAGVHQLAEGKRAQRRCKSADTTISDMVMDHLFGQEWEAVLSSMDVSDTGPAV</sequence>
<proteinExistence type="predicted"/>
<dbReference type="AlphaFoldDB" id="A0A8K0WZF3"/>
<dbReference type="OrthoDB" id="4669781at2759"/>
<dbReference type="EMBL" id="JAGPXD010000007">
    <property type="protein sequence ID" value="KAH7347852.1"/>
    <property type="molecule type" value="Genomic_DNA"/>
</dbReference>